<dbReference type="InterPro" id="IPR005183">
    <property type="entry name" value="DUF305_CopM-like"/>
</dbReference>
<organism evidence="4 5">
    <name type="scientific">Paracoccus caeni</name>
    <dbReference type="NCBI Taxonomy" id="657651"/>
    <lineage>
        <taxon>Bacteria</taxon>
        <taxon>Pseudomonadati</taxon>
        <taxon>Pseudomonadota</taxon>
        <taxon>Alphaproteobacteria</taxon>
        <taxon>Rhodobacterales</taxon>
        <taxon>Paracoccaceae</taxon>
        <taxon>Paracoccus</taxon>
    </lineage>
</organism>
<dbReference type="Pfam" id="PF03713">
    <property type="entry name" value="DUF305"/>
    <property type="match status" value="1"/>
</dbReference>
<dbReference type="Gene3D" id="1.20.1260.10">
    <property type="match status" value="1"/>
</dbReference>
<evidence type="ECO:0000259" key="3">
    <source>
        <dbReference type="Pfam" id="PF03713"/>
    </source>
</evidence>
<comment type="caution">
    <text evidence="4">The sequence shown here is derived from an EMBL/GenBank/DDBJ whole genome shotgun (WGS) entry which is preliminary data.</text>
</comment>
<reference evidence="4" key="1">
    <citation type="submission" date="2021-01" db="EMBL/GenBank/DDBJ databases">
        <title>Paracoccus amoyensis sp. nov., isolated from the surface seawater along the coast of Xiamen Island, China.</title>
        <authorList>
            <person name="Lyu L."/>
        </authorList>
    </citation>
    <scope>NUCLEOTIDE SEQUENCE</scope>
    <source>
        <strain evidence="4">MJ17</strain>
    </source>
</reference>
<dbReference type="Proteomes" id="UP000640485">
    <property type="component" value="Unassembled WGS sequence"/>
</dbReference>
<dbReference type="PANTHER" id="PTHR36933">
    <property type="entry name" value="SLL0788 PROTEIN"/>
    <property type="match status" value="1"/>
</dbReference>
<keyword evidence="5" id="KW-1185">Reference proteome</keyword>
<feature type="region of interest" description="Disordered" evidence="1">
    <location>
        <begin position="31"/>
        <end position="56"/>
    </location>
</feature>
<dbReference type="EMBL" id="JAEPRQ010000002">
    <property type="protein sequence ID" value="MBK4215992.1"/>
    <property type="molecule type" value="Genomic_DNA"/>
</dbReference>
<evidence type="ECO:0000256" key="1">
    <source>
        <dbReference type="SAM" id="MobiDB-lite"/>
    </source>
</evidence>
<feature type="chain" id="PRO_5038105187" evidence="2">
    <location>
        <begin position="25"/>
        <end position="135"/>
    </location>
</feature>
<feature type="signal peptide" evidence="2">
    <location>
        <begin position="1"/>
        <end position="24"/>
    </location>
</feature>
<accession>A0A934SIJ3</accession>
<dbReference type="InterPro" id="IPR012347">
    <property type="entry name" value="Ferritin-like"/>
</dbReference>
<gene>
    <name evidence="4" type="ORF">JJJ17_08655</name>
</gene>
<evidence type="ECO:0000313" key="4">
    <source>
        <dbReference type="EMBL" id="MBK4215992.1"/>
    </source>
</evidence>
<dbReference type="RefSeq" id="WP_200685461.1">
    <property type="nucleotide sequence ID" value="NZ_JAEPRQ010000002.1"/>
</dbReference>
<dbReference type="PANTHER" id="PTHR36933:SF1">
    <property type="entry name" value="SLL0788 PROTEIN"/>
    <property type="match status" value="1"/>
</dbReference>
<sequence length="135" mass="14525">MKKTIRRATGLSPILFALAFGAYAQEPATDHSAHDHAATESVAETADPASAGYSAAMDRMHQDMAVEPTGNADADFVIGMIPHHQAAIDMAKVVLEHGEDPEIRKLAEEVISAQEGEIAMMQEWLERNGYAPPAN</sequence>
<name>A0A934SIJ3_9RHOB</name>
<keyword evidence="2" id="KW-0732">Signal</keyword>
<protein>
    <submittedName>
        <fullName evidence="4">DUF305 domain-containing protein</fullName>
    </submittedName>
</protein>
<evidence type="ECO:0000256" key="2">
    <source>
        <dbReference type="SAM" id="SignalP"/>
    </source>
</evidence>
<proteinExistence type="predicted"/>
<evidence type="ECO:0000313" key="5">
    <source>
        <dbReference type="Proteomes" id="UP000640485"/>
    </source>
</evidence>
<feature type="domain" description="DUF305" evidence="3">
    <location>
        <begin position="73"/>
        <end position="129"/>
    </location>
</feature>
<dbReference type="AlphaFoldDB" id="A0A934SIJ3"/>